<feature type="domain" description="DUF1902" evidence="1">
    <location>
        <begin position="5"/>
        <end position="68"/>
    </location>
</feature>
<dbReference type="AlphaFoldDB" id="A0A2I6S3N4"/>
<dbReference type="EMBL" id="CP025682">
    <property type="protein sequence ID" value="AUN93876.1"/>
    <property type="molecule type" value="Genomic_DNA"/>
</dbReference>
<dbReference type="RefSeq" id="WP_102245950.1">
    <property type="nucleotide sequence ID" value="NZ_CP025682.1"/>
</dbReference>
<evidence type="ECO:0000313" key="2">
    <source>
        <dbReference type="EMBL" id="AUN93876.1"/>
    </source>
</evidence>
<dbReference type="InterPro" id="IPR035069">
    <property type="entry name" value="TTHA1013/TTHA0281-like"/>
</dbReference>
<keyword evidence="3" id="KW-1185">Reference proteome</keyword>
<dbReference type="Proteomes" id="UP000242205">
    <property type="component" value="Chromosome"/>
</dbReference>
<dbReference type="OrthoDB" id="361917at2"/>
<proteinExistence type="predicted"/>
<dbReference type="InterPro" id="IPR015066">
    <property type="entry name" value="DUF1902"/>
</dbReference>
<dbReference type="KEGG" id="atw:C0099_02315"/>
<gene>
    <name evidence="2" type="ORF">C0099_02315</name>
</gene>
<dbReference type="SUPFAM" id="SSF143100">
    <property type="entry name" value="TTHA1013/TTHA0281-like"/>
    <property type="match status" value="1"/>
</dbReference>
<sequence>MHSIRVQAEWDEEAGVWYVADSSLDGLVTEAPTTEALMQKIAARACDLLGAEAVGNDVSVELTARRSSVVHVAA</sequence>
<accession>A0A2I6S3N4</accession>
<organism evidence="2 3">
    <name type="scientific">Pseudazoarcus pumilus</name>
    <dbReference type="NCBI Taxonomy" id="2067960"/>
    <lineage>
        <taxon>Bacteria</taxon>
        <taxon>Pseudomonadati</taxon>
        <taxon>Pseudomonadota</taxon>
        <taxon>Betaproteobacteria</taxon>
        <taxon>Rhodocyclales</taxon>
        <taxon>Zoogloeaceae</taxon>
        <taxon>Pseudazoarcus</taxon>
    </lineage>
</organism>
<evidence type="ECO:0000259" key="1">
    <source>
        <dbReference type="Pfam" id="PF08972"/>
    </source>
</evidence>
<protein>
    <recommendedName>
        <fullName evidence="1">DUF1902 domain-containing protein</fullName>
    </recommendedName>
</protein>
<evidence type="ECO:0000313" key="3">
    <source>
        <dbReference type="Proteomes" id="UP000242205"/>
    </source>
</evidence>
<dbReference type="Pfam" id="PF08972">
    <property type="entry name" value="DUF1902"/>
    <property type="match status" value="1"/>
</dbReference>
<name>A0A2I6S3N4_9RHOO</name>
<reference evidence="2 3" key="1">
    <citation type="submission" date="2018-01" db="EMBL/GenBank/DDBJ databases">
        <authorList>
            <person name="Fu G.-Y."/>
        </authorList>
    </citation>
    <scope>NUCLEOTIDE SEQUENCE [LARGE SCALE GENOMIC DNA]</scope>
    <source>
        <strain evidence="2 3">SY39</strain>
    </source>
</reference>
<dbReference type="Gene3D" id="3.30.2390.10">
    <property type="entry name" value="TTHA1013-like"/>
    <property type="match status" value="1"/>
</dbReference>